<sequence length="56" mass="6254">MLTKDYDGTSERVFTRKSGVLSLNNNVFKTGFTCFREILIQPKLTAVARLSLSKTG</sequence>
<keyword evidence="2" id="KW-1185">Reference proteome</keyword>
<proteinExistence type="predicted"/>
<evidence type="ECO:0000313" key="1">
    <source>
        <dbReference type="EMBL" id="GGP40840.1"/>
    </source>
</evidence>
<gene>
    <name evidence="1" type="ORF">GCM10009409_04660</name>
</gene>
<accession>A0ABQ2Q3E5</accession>
<dbReference type="EMBL" id="BMQV01000002">
    <property type="protein sequence ID" value="GGP40840.1"/>
    <property type="molecule type" value="Genomic_DNA"/>
</dbReference>
<name>A0ABQ2Q3E5_9GAMM</name>
<dbReference type="Proteomes" id="UP000654367">
    <property type="component" value="Unassembled WGS sequence"/>
</dbReference>
<reference evidence="2" key="1">
    <citation type="journal article" date="2019" name="Int. J. Syst. Evol. Microbiol.">
        <title>The Global Catalogue of Microorganisms (GCM) 10K type strain sequencing project: providing services to taxonomists for standard genome sequencing and annotation.</title>
        <authorList>
            <consortium name="The Broad Institute Genomics Platform"/>
            <consortium name="The Broad Institute Genome Sequencing Center for Infectious Disease"/>
            <person name="Wu L."/>
            <person name="Ma J."/>
        </authorList>
    </citation>
    <scope>NUCLEOTIDE SEQUENCE [LARGE SCALE GENOMIC DNA]</scope>
    <source>
        <strain evidence="2">JCM 32304</strain>
    </source>
</reference>
<comment type="caution">
    <text evidence="1">The sequence shown here is derived from an EMBL/GenBank/DDBJ whole genome shotgun (WGS) entry which is preliminary data.</text>
</comment>
<protein>
    <submittedName>
        <fullName evidence="1">Uncharacterized protein</fullName>
    </submittedName>
</protein>
<organism evidence="1 2">
    <name type="scientific">Shewanella saliphila</name>
    <dbReference type="NCBI Taxonomy" id="2282698"/>
    <lineage>
        <taxon>Bacteria</taxon>
        <taxon>Pseudomonadati</taxon>
        <taxon>Pseudomonadota</taxon>
        <taxon>Gammaproteobacteria</taxon>
        <taxon>Alteromonadales</taxon>
        <taxon>Shewanellaceae</taxon>
        <taxon>Shewanella</taxon>
    </lineage>
</organism>
<evidence type="ECO:0000313" key="2">
    <source>
        <dbReference type="Proteomes" id="UP000654367"/>
    </source>
</evidence>